<evidence type="ECO:0000313" key="4">
    <source>
        <dbReference type="EMBL" id="MBS4191478.1"/>
    </source>
</evidence>
<organism evidence="4 5">
    <name type="scientific">Cytobacillus citreus</name>
    <dbReference type="NCBI Taxonomy" id="2833586"/>
    <lineage>
        <taxon>Bacteria</taxon>
        <taxon>Bacillati</taxon>
        <taxon>Bacillota</taxon>
        <taxon>Bacilli</taxon>
        <taxon>Bacillales</taxon>
        <taxon>Bacillaceae</taxon>
        <taxon>Cytobacillus</taxon>
    </lineage>
</organism>
<dbReference type="Proteomes" id="UP000681027">
    <property type="component" value="Unassembled WGS sequence"/>
</dbReference>
<comment type="subcellular location">
    <subcellularLocation>
        <location evidence="1">Cell surface</location>
    </subcellularLocation>
</comment>
<dbReference type="RefSeq" id="WP_213102910.1">
    <property type="nucleotide sequence ID" value="NZ_JAGYPM010000003.1"/>
</dbReference>
<name>A0ABS5NWG8_9BACI</name>
<dbReference type="Pfam" id="PF07963">
    <property type="entry name" value="N_methyl"/>
    <property type="match status" value="1"/>
</dbReference>
<keyword evidence="3" id="KW-0812">Transmembrane</keyword>
<reference evidence="4 5" key="1">
    <citation type="submission" date="2021-05" db="EMBL/GenBank/DDBJ databases">
        <title>Novel Bacillus species.</title>
        <authorList>
            <person name="Liu G."/>
        </authorList>
    </citation>
    <scope>NUCLEOTIDE SEQUENCE [LARGE SCALE GENOMIC DNA]</scope>
    <source>
        <strain evidence="4 5">FJAT-49705</strain>
    </source>
</reference>
<sequence>MKQNENGITLIEVLITLGILSFIGIIIWNSFFQGFQFSQKSIIKNQIQQETNIILSTLTKVHQTANLYTIKSEGPSDCKSIAISTSLESFIFDNSKLCYNTDFNGTVTPNTENEKKIVVTVSDKNDPGNYITIEPRLYRLKNGD</sequence>
<evidence type="ECO:0000256" key="3">
    <source>
        <dbReference type="SAM" id="Phobius"/>
    </source>
</evidence>
<protein>
    <submittedName>
        <fullName evidence="4">Prepilin-type N-terminal cleavage/methylation domain-containing protein</fullName>
    </submittedName>
</protein>
<keyword evidence="3" id="KW-0472">Membrane</keyword>
<keyword evidence="2" id="KW-0178">Competence</keyword>
<dbReference type="EMBL" id="JAGYPM010000003">
    <property type="protein sequence ID" value="MBS4191478.1"/>
    <property type="molecule type" value="Genomic_DNA"/>
</dbReference>
<evidence type="ECO:0000256" key="1">
    <source>
        <dbReference type="ARBA" id="ARBA00004241"/>
    </source>
</evidence>
<proteinExistence type="predicted"/>
<accession>A0ABS5NWG8</accession>
<dbReference type="InterPro" id="IPR012902">
    <property type="entry name" value="N_methyl_site"/>
</dbReference>
<comment type="caution">
    <text evidence="4">The sequence shown here is derived from an EMBL/GenBank/DDBJ whole genome shotgun (WGS) entry which is preliminary data.</text>
</comment>
<evidence type="ECO:0000313" key="5">
    <source>
        <dbReference type="Proteomes" id="UP000681027"/>
    </source>
</evidence>
<gene>
    <name evidence="4" type="ORF">KHA94_14910</name>
</gene>
<evidence type="ECO:0000256" key="2">
    <source>
        <dbReference type="ARBA" id="ARBA00023287"/>
    </source>
</evidence>
<feature type="transmembrane region" description="Helical" evidence="3">
    <location>
        <begin position="7"/>
        <end position="31"/>
    </location>
</feature>
<keyword evidence="5" id="KW-1185">Reference proteome</keyword>
<keyword evidence="3" id="KW-1133">Transmembrane helix</keyword>